<dbReference type="NCBIfam" id="TIGR01488">
    <property type="entry name" value="HAD-SF-IB"/>
    <property type="match status" value="1"/>
</dbReference>
<dbReference type="Proteomes" id="UP000636394">
    <property type="component" value="Unassembled WGS sequence"/>
</dbReference>
<dbReference type="Gene3D" id="1.20.1440.100">
    <property type="entry name" value="SG protein - dephosphorylation function"/>
    <property type="match status" value="1"/>
</dbReference>
<keyword evidence="3 6" id="KW-0378">Hydrolase</keyword>
<keyword evidence="7" id="KW-1185">Reference proteome</keyword>
<dbReference type="SUPFAM" id="SSF56784">
    <property type="entry name" value="HAD-like"/>
    <property type="match status" value="1"/>
</dbReference>
<dbReference type="KEGG" id="ebz:J7S26_02710"/>
<protein>
    <submittedName>
        <fullName evidence="5">HAD-IB family hydrolase</fullName>
    </submittedName>
    <submittedName>
        <fullName evidence="6">Haloacid dehalogenase-like hydrolase</fullName>
    </submittedName>
</protein>
<dbReference type="Pfam" id="PF12710">
    <property type="entry name" value="HAD"/>
    <property type="match status" value="1"/>
</dbReference>
<keyword evidence="2" id="KW-0479">Metal-binding</keyword>
<comment type="similarity">
    <text evidence="1">Belongs to the HAD-like hydrolase superfamily. SerB family.</text>
</comment>
<dbReference type="NCBIfam" id="TIGR01490">
    <property type="entry name" value="HAD-SF-IB-hyp1"/>
    <property type="match status" value="1"/>
</dbReference>
<evidence type="ECO:0000313" key="6">
    <source>
        <dbReference type="EMBL" id="QTU85180.1"/>
    </source>
</evidence>
<evidence type="ECO:0000313" key="5">
    <source>
        <dbReference type="EMBL" id="NHM14363.1"/>
    </source>
</evidence>
<evidence type="ECO:0000256" key="2">
    <source>
        <dbReference type="ARBA" id="ARBA00022723"/>
    </source>
</evidence>
<sequence length="250" mass="28004">MVADAIAGSIEAPEAEAGLSCPASRNRDAEKVQLAVFDFDGTSISGNSPVMLVSHLARRRLLKPHTVFLILLWAFAYKCRLPQNQSWVRGLVFSAFEGWPVEKVNAFLAEFYDERVAERFRAEADAAMREHAEAGEVVVVVSATFEPILVRAKEQHPFDYQVSTRMRVLDDGTYSSQVDGKCVEGDQKLVALRAFADERFGKGKWEIACAYGDHHSDRAILAAARTPCVVDPDRPLRRTARRQGWTILHW</sequence>
<gene>
    <name evidence="5" type="ORF">GMI68_06230</name>
    <name evidence="6" type="ORF">J7S26_02710</name>
</gene>
<reference evidence="6" key="2">
    <citation type="submission" date="2021-04" db="EMBL/GenBank/DDBJ databases">
        <title>Novel species in family Eggerthellaceae.</title>
        <authorList>
            <person name="Zhang G."/>
        </authorList>
    </citation>
    <scope>NUCLEOTIDE SEQUENCE</scope>
    <source>
        <strain evidence="6">Zg-886</strain>
    </source>
</reference>
<evidence type="ECO:0000313" key="8">
    <source>
        <dbReference type="Proteomes" id="UP000671910"/>
    </source>
</evidence>
<dbReference type="Proteomes" id="UP000671910">
    <property type="component" value="Chromosome"/>
</dbReference>
<name>A0A9E6SV49_9ACTN</name>
<keyword evidence="4" id="KW-0460">Magnesium</keyword>
<dbReference type="InterPro" id="IPR050582">
    <property type="entry name" value="HAD-like_SerB"/>
</dbReference>
<dbReference type="InterPro" id="IPR006385">
    <property type="entry name" value="HAD_hydro_SerB1"/>
</dbReference>
<dbReference type="InterPro" id="IPR023214">
    <property type="entry name" value="HAD_sf"/>
</dbReference>
<evidence type="ECO:0000313" key="7">
    <source>
        <dbReference type="Proteomes" id="UP000636394"/>
    </source>
</evidence>
<evidence type="ECO:0000256" key="4">
    <source>
        <dbReference type="ARBA" id="ARBA00022842"/>
    </source>
</evidence>
<dbReference type="AlphaFoldDB" id="A0A9E6SV49"/>
<organism evidence="6 8">
    <name type="scientific">Xiamenia xianingshaonis</name>
    <dbReference type="NCBI Taxonomy" id="2682776"/>
    <lineage>
        <taxon>Bacteria</taxon>
        <taxon>Bacillati</taxon>
        <taxon>Actinomycetota</taxon>
        <taxon>Coriobacteriia</taxon>
        <taxon>Eggerthellales</taxon>
        <taxon>Eggerthellaceae</taxon>
        <taxon>Xiamenia</taxon>
    </lineage>
</organism>
<accession>A0A9E6SV49</accession>
<dbReference type="EMBL" id="CP072829">
    <property type="protein sequence ID" value="QTU85180.1"/>
    <property type="molecule type" value="Genomic_DNA"/>
</dbReference>
<reference evidence="5 7" key="1">
    <citation type="submission" date="2019-11" db="EMBL/GenBank/DDBJ databases">
        <title>Eggerthellaceae novel genus isolated from the rectal contents of marmort.</title>
        <authorList>
            <person name="Zhang G."/>
        </authorList>
    </citation>
    <scope>NUCLEOTIDE SEQUENCE [LARGE SCALE GENOMIC DNA]</scope>
    <source>
        <strain evidence="5">Zg-886</strain>
        <strain evidence="7">zg-886</strain>
    </source>
</reference>
<proteinExistence type="inferred from homology"/>
<dbReference type="Gene3D" id="3.40.50.1000">
    <property type="entry name" value="HAD superfamily/HAD-like"/>
    <property type="match status" value="1"/>
</dbReference>
<dbReference type="GO" id="GO:0046872">
    <property type="term" value="F:metal ion binding"/>
    <property type="evidence" value="ECO:0007669"/>
    <property type="project" value="UniProtKB-KW"/>
</dbReference>
<evidence type="ECO:0000256" key="3">
    <source>
        <dbReference type="ARBA" id="ARBA00022801"/>
    </source>
</evidence>
<dbReference type="GO" id="GO:0016787">
    <property type="term" value="F:hydrolase activity"/>
    <property type="evidence" value="ECO:0007669"/>
    <property type="project" value="UniProtKB-KW"/>
</dbReference>
<evidence type="ECO:0000256" key="1">
    <source>
        <dbReference type="ARBA" id="ARBA00009184"/>
    </source>
</evidence>
<dbReference type="EMBL" id="WPCR01000007">
    <property type="protein sequence ID" value="NHM14363.1"/>
    <property type="molecule type" value="Genomic_DNA"/>
</dbReference>
<dbReference type="PANTHER" id="PTHR43344:SF13">
    <property type="entry name" value="PHOSPHATASE RV3661-RELATED"/>
    <property type="match status" value="1"/>
</dbReference>
<dbReference type="PANTHER" id="PTHR43344">
    <property type="entry name" value="PHOSPHOSERINE PHOSPHATASE"/>
    <property type="match status" value="1"/>
</dbReference>
<dbReference type="InterPro" id="IPR036412">
    <property type="entry name" value="HAD-like_sf"/>
</dbReference>